<organism evidence="5 6">
    <name type="scientific">Caulobacter mirabilis</name>
    <dbReference type="NCBI Taxonomy" id="69666"/>
    <lineage>
        <taxon>Bacteria</taxon>
        <taxon>Pseudomonadati</taxon>
        <taxon>Pseudomonadota</taxon>
        <taxon>Alphaproteobacteria</taxon>
        <taxon>Caulobacterales</taxon>
        <taxon>Caulobacteraceae</taxon>
        <taxon>Caulobacter</taxon>
    </lineage>
</organism>
<dbReference type="PROSITE" id="PS00332">
    <property type="entry name" value="SOD_CU_ZN_2"/>
    <property type="match status" value="1"/>
</dbReference>
<dbReference type="PANTHER" id="PTHR10003">
    <property type="entry name" value="SUPEROXIDE DISMUTASE CU-ZN -RELATED"/>
    <property type="match status" value="1"/>
</dbReference>
<comment type="function">
    <text evidence="2">Destroys radicals which are normally produced within the cells and which are toxic to biological systems.</text>
</comment>
<evidence type="ECO:0000259" key="4">
    <source>
        <dbReference type="Pfam" id="PF00080"/>
    </source>
</evidence>
<dbReference type="CDD" id="cd00305">
    <property type="entry name" value="Cu-Zn_Superoxide_Dismutase"/>
    <property type="match status" value="1"/>
</dbReference>
<name>A0A2D2AZM6_9CAUL</name>
<evidence type="ECO:0000256" key="3">
    <source>
        <dbReference type="SAM" id="SignalP"/>
    </source>
</evidence>
<keyword evidence="6" id="KW-1185">Reference proteome</keyword>
<dbReference type="AlphaFoldDB" id="A0A2D2AZM6"/>
<dbReference type="InterPro" id="IPR018152">
    <property type="entry name" value="SOD_Cu/Zn_BS"/>
</dbReference>
<protein>
    <recommendedName>
        <fullName evidence="2">Superoxide dismutase [Cu-Zn]</fullName>
        <ecNumber evidence="2">1.15.1.1</ecNumber>
    </recommendedName>
</protein>
<comment type="catalytic activity">
    <reaction evidence="2">
        <text>2 superoxide + 2 H(+) = H2O2 + O2</text>
        <dbReference type="Rhea" id="RHEA:20696"/>
        <dbReference type="ChEBI" id="CHEBI:15378"/>
        <dbReference type="ChEBI" id="CHEBI:15379"/>
        <dbReference type="ChEBI" id="CHEBI:16240"/>
        <dbReference type="ChEBI" id="CHEBI:18421"/>
        <dbReference type="EC" id="1.15.1.1"/>
    </reaction>
</comment>
<keyword evidence="2" id="KW-0862">Zinc</keyword>
<dbReference type="InterPro" id="IPR001424">
    <property type="entry name" value="SOD_Cu_Zn_dom"/>
</dbReference>
<dbReference type="OrthoDB" id="5431326at2"/>
<feature type="domain" description="Superoxide dismutase copper/zinc binding" evidence="4">
    <location>
        <begin position="37"/>
        <end position="170"/>
    </location>
</feature>
<evidence type="ECO:0000256" key="2">
    <source>
        <dbReference type="RuleBase" id="RU000393"/>
    </source>
</evidence>
<dbReference type="EC" id="1.15.1.1" evidence="2"/>
<sequence>MRLIPLAFVVAAIALPALAAPASVTVALKGPKGEDMGTAVVTEGTKGVLVRVEAKGLTPGWHGLHFHEKADCSSADFKSAGGHVHDATPVVHGFLAEGSNDGGDLPNIWAGADGVAKADVFSTFVELGEAHSRPSLKDADGSAIVIHAKADDYASQPIGGAGDRVACGVIK</sequence>
<dbReference type="GO" id="GO:0004784">
    <property type="term" value="F:superoxide dismutase activity"/>
    <property type="evidence" value="ECO:0007669"/>
    <property type="project" value="UniProtKB-EC"/>
</dbReference>
<keyword evidence="2" id="KW-0560">Oxidoreductase</keyword>
<dbReference type="EMBL" id="CP024201">
    <property type="protein sequence ID" value="ATQ43441.1"/>
    <property type="molecule type" value="Genomic_DNA"/>
</dbReference>
<dbReference type="Gene3D" id="2.60.40.200">
    <property type="entry name" value="Superoxide dismutase, copper/zinc binding domain"/>
    <property type="match status" value="1"/>
</dbReference>
<accession>A0A2D2AZM6</accession>
<keyword evidence="2" id="KW-0186">Copper</keyword>
<dbReference type="InterPro" id="IPR036423">
    <property type="entry name" value="SOD-like_Cu/Zn_dom_sf"/>
</dbReference>
<comment type="cofactor">
    <cofactor evidence="2">
        <name>Cu cation</name>
        <dbReference type="ChEBI" id="CHEBI:23378"/>
    </cofactor>
    <text evidence="2">Binds 1 copper ion per subunit.</text>
</comment>
<dbReference type="Proteomes" id="UP000228945">
    <property type="component" value="Chromosome"/>
</dbReference>
<reference evidence="5 6" key="1">
    <citation type="submission" date="2017-10" db="EMBL/GenBank/DDBJ databases">
        <title>Genome sequence of Caulobacter mirabilis FWC38.</title>
        <authorList>
            <person name="Fiebig A."/>
            <person name="Crosson S."/>
        </authorList>
    </citation>
    <scope>NUCLEOTIDE SEQUENCE [LARGE SCALE GENOMIC DNA]</scope>
    <source>
        <strain evidence="5 6">FWC 38</strain>
    </source>
</reference>
<comment type="similarity">
    <text evidence="1 2">Belongs to the Cu-Zn superoxide dismutase family.</text>
</comment>
<dbReference type="Pfam" id="PF00080">
    <property type="entry name" value="Sod_Cu"/>
    <property type="match status" value="1"/>
</dbReference>
<dbReference type="GO" id="GO:0005507">
    <property type="term" value="F:copper ion binding"/>
    <property type="evidence" value="ECO:0007669"/>
    <property type="project" value="InterPro"/>
</dbReference>
<dbReference type="KEGG" id="cmb:CSW64_13990"/>
<keyword evidence="2" id="KW-0479">Metal-binding</keyword>
<dbReference type="RefSeq" id="WP_099622692.1">
    <property type="nucleotide sequence ID" value="NZ_CP024201.1"/>
</dbReference>
<feature type="chain" id="PRO_5013648998" description="Superoxide dismutase [Cu-Zn]" evidence="3">
    <location>
        <begin position="20"/>
        <end position="171"/>
    </location>
</feature>
<dbReference type="SUPFAM" id="SSF49329">
    <property type="entry name" value="Cu,Zn superoxide dismutase-like"/>
    <property type="match status" value="1"/>
</dbReference>
<evidence type="ECO:0000256" key="1">
    <source>
        <dbReference type="ARBA" id="ARBA00010457"/>
    </source>
</evidence>
<proteinExistence type="inferred from homology"/>
<gene>
    <name evidence="5" type="ORF">CSW64_13990</name>
</gene>
<evidence type="ECO:0000313" key="5">
    <source>
        <dbReference type="EMBL" id="ATQ43441.1"/>
    </source>
</evidence>
<keyword evidence="3" id="KW-0732">Signal</keyword>
<feature type="signal peptide" evidence="3">
    <location>
        <begin position="1"/>
        <end position="19"/>
    </location>
</feature>
<dbReference type="InterPro" id="IPR024134">
    <property type="entry name" value="SOD_Cu/Zn_/chaperone"/>
</dbReference>
<evidence type="ECO:0000313" key="6">
    <source>
        <dbReference type="Proteomes" id="UP000228945"/>
    </source>
</evidence>
<comment type="cofactor">
    <cofactor evidence="2">
        <name>Zn(2+)</name>
        <dbReference type="ChEBI" id="CHEBI:29105"/>
    </cofactor>
    <text evidence="2">Binds 1 zinc ion per subunit.</text>
</comment>